<reference evidence="1 2" key="1">
    <citation type="submission" date="2024-05" db="EMBL/GenBank/DDBJ databases">
        <title>Haplotype-resolved chromosome-level genome assembly of Huyou (Citrus changshanensis).</title>
        <authorList>
            <person name="Miao C."/>
            <person name="Chen W."/>
            <person name="Wu Y."/>
            <person name="Wang L."/>
            <person name="Zhao S."/>
            <person name="Grierson D."/>
            <person name="Xu C."/>
            <person name="Chen K."/>
        </authorList>
    </citation>
    <scope>NUCLEOTIDE SEQUENCE [LARGE SCALE GENOMIC DNA]</scope>
    <source>
        <strain evidence="1">01-14</strain>
        <tissue evidence="1">Leaf</tissue>
    </source>
</reference>
<organism evidence="1 2">
    <name type="scientific">Citrus x changshan-huyou</name>
    <dbReference type="NCBI Taxonomy" id="2935761"/>
    <lineage>
        <taxon>Eukaryota</taxon>
        <taxon>Viridiplantae</taxon>
        <taxon>Streptophyta</taxon>
        <taxon>Embryophyta</taxon>
        <taxon>Tracheophyta</taxon>
        <taxon>Spermatophyta</taxon>
        <taxon>Magnoliopsida</taxon>
        <taxon>eudicotyledons</taxon>
        <taxon>Gunneridae</taxon>
        <taxon>Pentapetalae</taxon>
        <taxon>rosids</taxon>
        <taxon>malvids</taxon>
        <taxon>Sapindales</taxon>
        <taxon>Rutaceae</taxon>
        <taxon>Aurantioideae</taxon>
        <taxon>Citrus</taxon>
    </lineage>
</organism>
<accession>A0AAP0LME2</accession>
<proteinExistence type="predicted"/>
<dbReference type="AlphaFoldDB" id="A0AAP0LME2"/>
<comment type="caution">
    <text evidence="1">The sequence shown here is derived from an EMBL/GenBank/DDBJ whole genome shotgun (WGS) entry which is preliminary data.</text>
</comment>
<evidence type="ECO:0000313" key="2">
    <source>
        <dbReference type="Proteomes" id="UP001428341"/>
    </source>
</evidence>
<sequence length="138" mass="15675">MIVCIPCMLRYLLVDAKICSSSVRPDLHTNVCSINNEDVSLSLLQRSLLLPTLDFSFFFSLCMRSQKYVRDAGGFAGVNPPMPKLAQGIYGKTVQLRFQQLFRIGSLLVPERGLDTIRQSFPFSQFFLPILHRFLSLL</sequence>
<protein>
    <submittedName>
        <fullName evidence="1">Uncharacterized protein</fullName>
    </submittedName>
</protein>
<name>A0AAP0LME2_9ROSI</name>
<gene>
    <name evidence="1" type="ORF">WN944_024121</name>
</gene>
<keyword evidence="2" id="KW-1185">Reference proteome</keyword>
<dbReference type="EMBL" id="JBCGBO010000024">
    <property type="protein sequence ID" value="KAK9180984.1"/>
    <property type="molecule type" value="Genomic_DNA"/>
</dbReference>
<dbReference type="Proteomes" id="UP001428341">
    <property type="component" value="Unassembled WGS sequence"/>
</dbReference>
<evidence type="ECO:0000313" key="1">
    <source>
        <dbReference type="EMBL" id="KAK9180984.1"/>
    </source>
</evidence>